<organism evidence="1 2">
    <name type="scientific">Hymenolepis diminuta</name>
    <name type="common">Rat tapeworm</name>
    <dbReference type="NCBI Taxonomy" id="6216"/>
    <lineage>
        <taxon>Eukaryota</taxon>
        <taxon>Metazoa</taxon>
        <taxon>Spiralia</taxon>
        <taxon>Lophotrochozoa</taxon>
        <taxon>Platyhelminthes</taxon>
        <taxon>Cestoda</taxon>
        <taxon>Eucestoda</taxon>
        <taxon>Cyclophyllidea</taxon>
        <taxon>Hymenolepididae</taxon>
        <taxon>Hymenolepis</taxon>
    </lineage>
</organism>
<name>A0A564ZA99_HYMDI</name>
<proteinExistence type="predicted"/>
<accession>A0A564ZA99</accession>
<dbReference type="Proteomes" id="UP000321570">
    <property type="component" value="Unassembled WGS sequence"/>
</dbReference>
<gene>
    <name evidence="1" type="ORF">WMSIL1_LOCUS13944</name>
</gene>
<reference evidence="1 2" key="1">
    <citation type="submission" date="2019-07" db="EMBL/GenBank/DDBJ databases">
        <authorList>
            <person name="Jastrzebski P J."/>
            <person name="Paukszto L."/>
            <person name="Jastrzebski P J."/>
        </authorList>
    </citation>
    <scope>NUCLEOTIDE SEQUENCE [LARGE SCALE GENOMIC DNA]</scope>
    <source>
        <strain evidence="1 2">WMS-il1</strain>
    </source>
</reference>
<keyword evidence="2" id="KW-1185">Reference proteome</keyword>
<dbReference type="EMBL" id="CABIJS010000701">
    <property type="protein sequence ID" value="VUZ56322.1"/>
    <property type="molecule type" value="Genomic_DNA"/>
</dbReference>
<sequence length="62" mass="6911">MTARTESFLVSVRIAVLTLMFVERTVFIGSENRRKIGPSVYYSSDKCAVSEDAAIGYFWAIG</sequence>
<dbReference type="AlphaFoldDB" id="A0A564ZA99"/>
<evidence type="ECO:0000313" key="2">
    <source>
        <dbReference type="Proteomes" id="UP000321570"/>
    </source>
</evidence>
<protein>
    <submittedName>
        <fullName evidence="1">Uncharacterized protein</fullName>
    </submittedName>
</protein>
<evidence type="ECO:0000313" key="1">
    <source>
        <dbReference type="EMBL" id="VUZ56322.1"/>
    </source>
</evidence>